<feature type="compositionally biased region" description="Basic and acidic residues" evidence="1">
    <location>
        <begin position="31"/>
        <end position="61"/>
    </location>
</feature>
<protein>
    <submittedName>
        <fullName evidence="2">Uncharacterized protein</fullName>
    </submittedName>
</protein>
<dbReference type="EMBL" id="AP018448">
    <property type="protein sequence ID" value="BBC29629.1"/>
    <property type="molecule type" value="Genomic_DNA"/>
</dbReference>
<proteinExistence type="predicted"/>
<evidence type="ECO:0000313" key="2">
    <source>
        <dbReference type="EMBL" id="BBC29629.1"/>
    </source>
</evidence>
<evidence type="ECO:0000313" key="3">
    <source>
        <dbReference type="Proteomes" id="UP001321542"/>
    </source>
</evidence>
<organism evidence="2 3">
    <name type="scientific">Streptomyces graminofaciens</name>
    <dbReference type="NCBI Taxonomy" id="68212"/>
    <lineage>
        <taxon>Bacteria</taxon>
        <taxon>Bacillati</taxon>
        <taxon>Actinomycetota</taxon>
        <taxon>Actinomycetes</taxon>
        <taxon>Kitasatosporales</taxon>
        <taxon>Streptomycetaceae</taxon>
        <taxon>Streptomyces</taxon>
    </lineage>
</organism>
<reference evidence="2 3" key="1">
    <citation type="journal article" date="2010" name="ChemBioChem">
        <title>Cloning and characterization of the biosynthetic gene cluster of 16-membered macrolide antibiotic FD-891: involvement of a dual functional cytochrome P450 monooxygenase catalyzing epoxidation and hydroxylation.</title>
        <authorList>
            <person name="Kudo F."/>
            <person name="Motegi A."/>
            <person name="Mizoue K."/>
            <person name="Eguchi T."/>
        </authorList>
    </citation>
    <scope>NUCLEOTIDE SEQUENCE [LARGE SCALE GENOMIC DNA]</scope>
    <source>
        <strain evidence="2 3">A-8890</strain>
    </source>
</reference>
<accession>A0ABN5V8R4</accession>
<keyword evidence="3" id="KW-1185">Reference proteome</keyword>
<sequence>MDAGEHTGQGSSYGAEHRPEFPAPAVTATTDQKDHDCRYEQQDGKHEHRYPPPETDLRHLGGDAQRIVTSPVPSPVRRP</sequence>
<evidence type="ECO:0000256" key="1">
    <source>
        <dbReference type="SAM" id="MobiDB-lite"/>
    </source>
</evidence>
<name>A0ABN5V8R4_9ACTN</name>
<feature type="region of interest" description="Disordered" evidence="1">
    <location>
        <begin position="1"/>
        <end position="79"/>
    </location>
</feature>
<gene>
    <name evidence="2" type="ORF">SGFS_009230</name>
</gene>
<reference evidence="2 3" key="2">
    <citation type="journal article" date="2023" name="ChemBioChem">
        <title>Acyltransferase Domain Exchange between Two Independent Type I Polyketide Synthases in the Same Producer Strain of Macrolide Antibiotics.</title>
        <authorList>
            <person name="Kudo F."/>
            <person name="Kishikawa K."/>
            <person name="Tsuboi K."/>
            <person name="Kido T."/>
            <person name="Usui T."/>
            <person name="Hashimoto J."/>
            <person name="Shin-Ya K."/>
            <person name="Miyanaga A."/>
            <person name="Eguchi T."/>
        </authorList>
    </citation>
    <scope>NUCLEOTIDE SEQUENCE [LARGE SCALE GENOMIC DNA]</scope>
    <source>
        <strain evidence="2 3">A-8890</strain>
    </source>
</reference>
<dbReference type="Proteomes" id="UP001321542">
    <property type="component" value="Chromosome"/>
</dbReference>